<accession>A0A919K4A8</accession>
<keyword evidence="2" id="KW-0238">DNA-binding</keyword>
<evidence type="ECO:0000313" key="5">
    <source>
        <dbReference type="EMBL" id="GIE98524.1"/>
    </source>
</evidence>
<gene>
    <name evidence="5" type="ORF">Ari01nite_59890</name>
</gene>
<organism evidence="5 6">
    <name type="scientific">Paractinoplanes rishiriensis</name>
    <dbReference type="NCBI Taxonomy" id="1050105"/>
    <lineage>
        <taxon>Bacteria</taxon>
        <taxon>Bacillati</taxon>
        <taxon>Actinomycetota</taxon>
        <taxon>Actinomycetes</taxon>
        <taxon>Micromonosporales</taxon>
        <taxon>Micromonosporaceae</taxon>
        <taxon>Paractinoplanes</taxon>
    </lineage>
</organism>
<dbReference type="GO" id="GO:0003700">
    <property type="term" value="F:DNA-binding transcription factor activity"/>
    <property type="evidence" value="ECO:0007669"/>
    <property type="project" value="InterPro"/>
</dbReference>
<dbReference type="Pfam" id="PF12833">
    <property type="entry name" value="HTH_18"/>
    <property type="match status" value="1"/>
</dbReference>
<dbReference type="GO" id="GO:0043565">
    <property type="term" value="F:sequence-specific DNA binding"/>
    <property type="evidence" value="ECO:0007669"/>
    <property type="project" value="InterPro"/>
</dbReference>
<sequence>MAMPPESSRRVFSGYLGVEHVRDDVVLRSAGPLPELVWQVRLGDVKCCLFDGADVDVSPHRWEPAGDGMVVGYMARGVVLVTQDRQTVEVRAGRIVLYDGVTRYRIRSAARHRFLIAHVRASALRLRRESRDSLVATDLSGFPAATALAGMLGALAGSSGEPNAAAAAHLGDAVVACLHALAAEVRGVGGDRSAALFAELTGWLDGNLADPDLSAERLAAAKFLSARYVRKVFADHDTTVSAYVRTQRLERIRDDLLAPWSVHLPVSAVAARWGFPDASVFTRAFTRQFGAAPQRFRRAAR</sequence>
<dbReference type="InterPro" id="IPR009057">
    <property type="entry name" value="Homeodomain-like_sf"/>
</dbReference>
<dbReference type="Proteomes" id="UP000636960">
    <property type="component" value="Unassembled WGS sequence"/>
</dbReference>
<evidence type="ECO:0000256" key="3">
    <source>
        <dbReference type="ARBA" id="ARBA00023163"/>
    </source>
</evidence>
<dbReference type="PANTHER" id="PTHR46796">
    <property type="entry name" value="HTH-TYPE TRANSCRIPTIONAL ACTIVATOR RHAS-RELATED"/>
    <property type="match status" value="1"/>
</dbReference>
<keyword evidence="1" id="KW-0805">Transcription regulation</keyword>
<proteinExistence type="predicted"/>
<dbReference type="EMBL" id="BOMV01000063">
    <property type="protein sequence ID" value="GIE98524.1"/>
    <property type="molecule type" value="Genomic_DNA"/>
</dbReference>
<feature type="domain" description="HTH araC/xylS-type" evidence="4">
    <location>
        <begin position="198"/>
        <end position="299"/>
    </location>
</feature>
<dbReference type="PROSITE" id="PS01124">
    <property type="entry name" value="HTH_ARAC_FAMILY_2"/>
    <property type="match status" value="1"/>
</dbReference>
<comment type="caution">
    <text evidence="5">The sequence shown here is derived from an EMBL/GenBank/DDBJ whole genome shotgun (WGS) entry which is preliminary data.</text>
</comment>
<dbReference type="SMART" id="SM00342">
    <property type="entry name" value="HTH_ARAC"/>
    <property type="match status" value="1"/>
</dbReference>
<dbReference type="InterPro" id="IPR018060">
    <property type="entry name" value="HTH_AraC"/>
</dbReference>
<keyword evidence="6" id="KW-1185">Reference proteome</keyword>
<reference evidence="5" key="1">
    <citation type="submission" date="2021-01" db="EMBL/GenBank/DDBJ databases">
        <title>Whole genome shotgun sequence of Actinoplanes rishiriensis NBRC 108556.</title>
        <authorList>
            <person name="Komaki H."/>
            <person name="Tamura T."/>
        </authorList>
    </citation>
    <scope>NUCLEOTIDE SEQUENCE</scope>
    <source>
        <strain evidence="5">NBRC 108556</strain>
    </source>
</reference>
<dbReference type="Pfam" id="PF14525">
    <property type="entry name" value="AraC_binding_2"/>
    <property type="match status" value="1"/>
</dbReference>
<dbReference type="PRINTS" id="PR00032">
    <property type="entry name" value="HTHARAC"/>
</dbReference>
<evidence type="ECO:0000256" key="2">
    <source>
        <dbReference type="ARBA" id="ARBA00023125"/>
    </source>
</evidence>
<dbReference type="InterPro" id="IPR050204">
    <property type="entry name" value="AraC_XylS_family_regulators"/>
</dbReference>
<name>A0A919K4A8_9ACTN</name>
<evidence type="ECO:0000256" key="1">
    <source>
        <dbReference type="ARBA" id="ARBA00023015"/>
    </source>
</evidence>
<dbReference type="SUPFAM" id="SSF46689">
    <property type="entry name" value="Homeodomain-like"/>
    <property type="match status" value="1"/>
</dbReference>
<dbReference type="PANTHER" id="PTHR46796:SF6">
    <property type="entry name" value="ARAC SUBFAMILY"/>
    <property type="match status" value="1"/>
</dbReference>
<keyword evidence="3" id="KW-0804">Transcription</keyword>
<evidence type="ECO:0000259" key="4">
    <source>
        <dbReference type="PROSITE" id="PS01124"/>
    </source>
</evidence>
<dbReference type="Gene3D" id="1.10.10.60">
    <property type="entry name" value="Homeodomain-like"/>
    <property type="match status" value="1"/>
</dbReference>
<dbReference type="InterPro" id="IPR018062">
    <property type="entry name" value="HTH_AraC-typ_CS"/>
</dbReference>
<evidence type="ECO:0000313" key="6">
    <source>
        <dbReference type="Proteomes" id="UP000636960"/>
    </source>
</evidence>
<protein>
    <recommendedName>
        <fullName evidence="4">HTH araC/xylS-type domain-containing protein</fullName>
    </recommendedName>
</protein>
<dbReference type="AlphaFoldDB" id="A0A919K4A8"/>
<dbReference type="PROSITE" id="PS00041">
    <property type="entry name" value="HTH_ARAC_FAMILY_1"/>
    <property type="match status" value="1"/>
</dbReference>
<dbReference type="InterPro" id="IPR020449">
    <property type="entry name" value="Tscrpt_reg_AraC-type_HTH"/>
</dbReference>
<dbReference type="InterPro" id="IPR035418">
    <property type="entry name" value="AraC-bd_2"/>
</dbReference>